<evidence type="ECO:0000313" key="3">
    <source>
        <dbReference type="EMBL" id="KAL1196920.1"/>
    </source>
</evidence>
<dbReference type="PANTHER" id="PTHR23024">
    <property type="entry name" value="ARYLACETAMIDE DEACETYLASE"/>
    <property type="match status" value="1"/>
</dbReference>
<evidence type="ECO:0000259" key="2">
    <source>
        <dbReference type="Pfam" id="PF07859"/>
    </source>
</evidence>
<reference evidence="3 4" key="1">
    <citation type="submission" date="2024-04" db="EMBL/GenBank/DDBJ databases">
        <title>Genome assembly C_amara_ONT_v2.</title>
        <authorList>
            <person name="Yant L."/>
            <person name="Moore C."/>
            <person name="Slenker M."/>
        </authorList>
    </citation>
    <scope>NUCLEOTIDE SEQUENCE [LARGE SCALE GENOMIC DNA]</scope>
    <source>
        <tissue evidence="3">Leaf</tissue>
    </source>
</reference>
<organism evidence="3 4">
    <name type="scientific">Cardamine amara subsp. amara</name>
    <dbReference type="NCBI Taxonomy" id="228776"/>
    <lineage>
        <taxon>Eukaryota</taxon>
        <taxon>Viridiplantae</taxon>
        <taxon>Streptophyta</taxon>
        <taxon>Embryophyta</taxon>
        <taxon>Tracheophyta</taxon>
        <taxon>Spermatophyta</taxon>
        <taxon>Magnoliopsida</taxon>
        <taxon>eudicotyledons</taxon>
        <taxon>Gunneridae</taxon>
        <taxon>Pentapetalae</taxon>
        <taxon>rosids</taxon>
        <taxon>malvids</taxon>
        <taxon>Brassicales</taxon>
        <taxon>Brassicaceae</taxon>
        <taxon>Cardamineae</taxon>
        <taxon>Cardamine</taxon>
    </lineage>
</organism>
<dbReference type="InterPro" id="IPR029058">
    <property type="entry name" value="AB_hydrolase_fold"/>
</dbReference>
<dbReference type="Proteomes" id="UP001558713">
    <property type="component" value="Unassembled WGS sequence"/>
</dbReference>
<dbReference type="AlphaFoldDB" id="A0ABD1A6G7"/>
<dbReference type="InterPro" id="IPR013094">
    <property type="entry name" value="AB_hydrolase_3"/>
</dbReference>
<dbReference type="InterPro" id="IPR050466">
    <property type="entry name" value="Carboxylest/Gibb_receptor"/>
</dbReference>
<name>A0ABD1A6G7_CARAN</name>
<accession>A0ABD1A6G7</accession>
<gene>
    <name evidence="3" type="ORF">V5N11_024721</name>
</gene>
<evidence type="ECO:0000256" key="1">
    <source>
        <dbReference type="ARBA" id="ARBA00010515"/>
    </source>
</evidence>
<evidence type="ECO:0000313" key="4">
    <source>
        <dbReference type="Proteomes" id="UP001558713"/>
    </source>
</evidence>
<dbReference type="Gene3D" id="3.40.50.1820">
    <property type="entry name" value="alpha/beta hydrolase"/>
    <property type="match status" value="1"/>
</dbReference>
<comment type="caution">
    <text evidence="3">The sequence shown here is derived from an EMBL/GenBank/DDBJ whole genome shotgun (WGS) entry which is preliminary data.</text>
</comment>
<dbReference type="SUPFAM" id="SSF53474">
    <property type="entry name" value="alpha/beta-Hydrolases"/>
    <property type="match status" value="1"/>
</dbReference>
<proteinExistence type="inferred from homology"/>
<protein>
    <submittedName>
        <fullName evidence="3">Carboxylesterase 15</fullName>
    </submittedName>
</protein>
<dbReference type="EMBL" id="JBANAX010000696">
    <property type="protein sequence ID" value="KAL1196920.1"/>
    <property type="molecule type" value="Genomic_DNA"/>
</dbReference>
<dbReference type="PANTHER" id="PTHR23024:SF406">
    <property type="entry name" value="CARBOXYLESTERASE 15-RELATED"/>
    <property type="match status" value="1"/>
</dbReference>
<keyword evidence="4" id="KW-1185">Reference proteome</keyword>
<dbReference type="Pfam" id="PF07859">
    <property type="entry name" value="Abhydrolase_3"/>
    <property type="match status" value="1"/>
</dbReference>
<comment type="similarity">
    <text evidence="1">Belongs to the 'GDXG' lipolytic enzyme family.</text>
</comment>
<sequence length="334" mass="36800">MGSLGEEQQPQVAEDCMGFLQLLSNGTVLRSKSIDLITQQIPLTNHQTVLFKDSICHKPNNLHLRLYKPVSAAATSTTTLLPVVVFFHGGGFCFGSRSWPLFHNFCITLASSLQALVVAPDYRLAPEHRLPAAFEDAEAALMWLRDQAVSGDSDHWFEDGARVDFGRVFVVGDSSGGNMAHQLAVRFGSGSIESTPVRVRGYVLLAPFFGGEERTKSEDGPSEAMLSLDLLDKFWRLSLPKGATRDHPMANPFGPTSPSLKSISIEPMLVIVGGSELLRDRTKEYAYKLKNMGGKKVDYIEFENEEHGFFAHNPSSEAAKQLLPIIGEFMDKLL</sequence>
<feature type="domain" description="Alpha/beta hydrolase fold-3" evidence="2">
    <location>
        <begin position="84"/>
        <end position="310"/>
    </location>
</feature>